<evidence type="ECO:0000256" key="2">
    <source>
        <dbReference type="SAM" id="MobiDB-lite"/>
    </source>
</evidence>
<name>A0A4Z2GHD5_9TELE</name>
<dbReference type="PANTHER" id="PTHR18947">
    <property type="entry name" value="HOOK PROTEINS"/>
    <property type="match status" value="1"/>
</dbReference>
<dbReference type="GO" id="GO:0008017">
    <property type="term" value="F:microtubule binding"/>
    <property type="evidence" value="ECO:0007669"/>
    <property type="project" value="TreeGrafter"/>
</dbReference>
<protein>
    <submittedName>
        <fullName evidence="3">Protein Daple</fullName>
    </submittedName>
</protein>
<dbReference type="EMBL" id="SRLO01000537">
    <property type="protein sequence ID" value="TNN52730.1"/>
    <property type="molecule type" value="Genomic_DNA"/>
</dbReference>
<comment type="caution">
    <text evidence="3">The sequence shown here is derived from an EMBL/GenBank/DDBJ whole genome shotgun (WGS) entry which is preliminary data.</text>
</comment>
<dbReference type="GO" id="GO:0005737">
    <property type="term" value="C:cytoplasm"/>
    <property type="evidence" value="ECO:0007669"/>
    <property type="project" value="TreeGrafter"/>
</dbReference>
<feature type="compositionally biased region" description="Basic and acidic residues" evidence="2">
    <location>
        <begin position="574"/>
        <end position="600"/>
    </location>
</feature>
<feature type="compositionally biased region" description="Acidic residues" evidence="2">
    <location>
        <begin position="564"/>
        <end position="573"/>
    </location>
</feature>
<gene>
    <name evidence="3" type="primary">CCDC88C_1</name>
    <name evidence="3" type="ORF">EYF80_037034</name>
</gene>
<organism evidence="3 4">
    <name type="scientific">Liparis tanakae</name>
    <name type="common">Tanaka's snailfish</name>
    <dbReference type="NCBI Taxonomy" id="230148"/>
    <lineage>
        <taxon>Eukaryota</taxon>
        <taxon>Metazoa</taxon>
        <taxon>Chordata</taxon>
        <taxon>Craniata</taxon>
        <taxon>Vertebrata</taxon>
        <taxon>Euteleostomi</taxon>
        <taxon>Actinopterygii</taxon>
        <taxon>Neopterygii</taxon>
        <taxon>Teleostei</taxon>
        <taxon>Neoteleostei</taxon>
        <taxon>Acanthomorphata</taxon>
        <taxon>Eupercaria</taxon>
        <taxon>Perciformes</taxon>
        <taxon>Cottioidei</taxon>
        <taxon>Cottales</taxon>
        <taxon>Liparidae</taxon>
        <taxon>Liparis</taxon>
    </lineage>
</organism>
<dbReference type="InterPro" id="IPR029021">
    <property type="entry name" value="Prot-tyrosine_phosphatase-like"/>
</dbReference>
<dbReference type="OrthoDB" id="10254988at2759"/>
<sequence>MLCSLFSPKGYRLSPKGYRLSPKGYSPKGYRLSPKGYRLSPKGYRPKGYRLSPKGYRLSPKGYSPKGYSLSPKGYRLSPKGYSLSPKGYRLSPKGYRLSPKGYRLNPKGYRLSPKGYRLSPKGYRLDDHTRVRLQLLDGDPHSDYINANYIDNREVLVLMDREVLVLMGREVLVLMGREVLVLMDREVLVLKNQEVLVLKDREVLVLMDRKVLVLKNQEVLVLIPYLCEEKDAFIQQIQSLDIETQAAIASSIQQNRSLQAELRGMRALRDELDCTRERAARSEQLQAELQSCRHRLSSLERTRTQLKEQQQLCAALQETKVLLEEQLADAGARCSSTRELERENLLLRHTATGLEEELDTEKQRVDELLEMNMSLEAELRRSSGGPAPLHGCFLQSELDSDEELRALIDQTPLSVEVGEASRLMLLGAEQENAALRRRLEELQQEVRGQGQRADSPDAKDELVCMETEHQSTLREFQNMKSENATLMQRLEQLGTKLQQIEDERKEEEEEEEEVERGVQGSESCRGEGEGRVRMMRVRERRGEHIVTQREAGVGEEILHIDGEEEELCDEEVESKRRGEAEGRHKEKEEEIQMKKERTALGRSSEIQHQPQRVEHDTEQAVCPPSGPDVELLTRRLQEAQEEADRRAAEAQDLPSELGEQSRRSWGAEQRLEALEAERQRLKEAAEGLGDAHRQVQLFFPWRPASGLSSSAPQLLSSSAPQLLSSSAPPLVAFCWYKELLDGKSQLEERELQMKKERKELEAEAQRRLERERELERLRDDNER</sequence>
<accession>A0A4Z2GHD5</accession>
<feature type="region of interest" description="Disordered" evidence="2">
    <location>
        <begin position="22"/>
        <end position="46"/>
    </location>
</feature>
<dbReference type="InterPro" id="IPR036872">
    <property type="entry name" value="CH_dom_sf"/>
</dbReference>
<feature type="compositionally biased region" description="Acidic residues" evidence="2">
    <location>
        <begin position="505"/>
        <end position="515"/>
    </location>
</feature>
<evidence type="ECO:0000256" key="1">
    <source>
        <dbReference type="SAM" id="Coils"/>
    </source>
</evidence>
<dbReference type="SUPFAM" id="SSF52799">
    <property type="entry name" value="(Phosphotyrosine protein) phosphatases II"/>
    <property type="match status" value="1"/>
</dbReference>
<dbReference type="GO" id="GO:0005813">
    <property type="term" value="C:centrosome"/>
    <property type="evidence" value="ECO:0007669"/>
    <property type="project" value="TreeGrafter"/>
</dbReference>
<dbReference type="PANTHER" id="PTHR18947:SF35">
    <property type="entry name" value="COILED-COIL DOMAIN-CONTAINING PROTEIN 88B"/>
    <property type="match status" value="1"/>
</dbReference>
<feature type="coiled-coil region" evidence="1">
    <location>
        <begin position="266"/>
        <end position="379"/>
    </location>
</feature>
<reference evidence="3 4" key="1">
    <citation type="submission" date="2019-03" db="EMBL/GenBank/DDBJ databases">
        <title>First draft genome of Liparis tanakae, snailfish: a comprehensive survey of snailfish specific genes.</title>
        <authorList>
            <person name="Kim W."/>
            <person name="Song I."/>
            <person name="Jeong J.-H."/>
            <person name="Kim D."/>
            <person name="Kim S."/>
            <person name="Ryu S."/>
            <person name="Song J.Y."/>
            <person name="Lee S.K."/>
        </authorList>
    </citation>
    <scope>NUCLEOTIDE SEQUENCE [LARGE SCALE GENOMIC DNA]</scope>
    <source>
        <tissue evidence="3">Muscle</tissue>
    </source>
</reference>
<proteinExistence type="predicted"/>
<dbReference type="Gene3D" id="1.10.418.10">
    <property type="entry name" value="Calponin-like domain"/>
    <property type="match status" value="1"/>
</dbReference>
<evidence type="ECO:0000313" key="3">
    <source>
        <dbReference type="EMBL" id="TNN52730.1"/>
    </source>
</evidence>
<dbReference type="GO" id="GO:0030705">
    <property type="term" value="P:cytoskeleton-dependent intracellular transport"/>
    <property type="evidence" value="ECO:0007669"/>
    <property type="project" value="TreeGrafter"/>
</dbReference>
<dbReference type="AlphaFoldDB" id="A0A4Z2GHD5"/>
<feature type="coiled-coil region" evidence="1">
    <location>
        <begin position="744"/>
        <end position="781"/>
    </location>
</feature>
<feature type="compositionally biased region" description="Basic and acidic residues" evidence="2">
    <location>
        <begin position="632"/>
        <end position="650"/>
    </location>
</feature>
<dbReference type="SUPFAM" id="SSF116907">
    <property type="entry name" value="Hook domain"/>
    <property type="match status" value="1"/>
</dbReference>
<feature type="region of interest" description="Disordered" evidence="2">
    <location>
        <begin position="564"/>
        <end position="669"/>
    </location>
</feature>
<keyword evidence="4" id="KW-1185">Reference proteome</keyword>
<dbReference type="Proteomes" id="UP000314294">
    <property type="component" value="Unassembled WGS sequence"/>
</dbReference>
<dbReference type="GO" id="GO:0031122">
    <property type="term" value="P:cytoplasmic microtubule organization"/>
    <property type="evidence" value="ECO:0007669"/>
    <property type="project" value="TreeGrafter"/>
</dbReference>
<feature type="region of interest" description="Disordered" evidence="2">
    <location>
        <begin position="501"/>
        <end position="529"/>
    </location>
</feature>
<dbReference type="Gene3D" id="3.90.190.10">
    <property type="entry name" value="Protein tyrosine phosphatase superfamily"/>
    <property type="match status" value="1"/>
</dbReference>
<keyword evidence="1" id="KW-0175">Coiled coil</keyword>
<dbReference type="GO" id="GO:0051959">
    <property type="term" value="F:dynein light intermediate chain binding"/>
    <property type="evidence" value="ECO:0007669"/>
    <property type="project" value="TreeGrafter"/>
</dbReference>
<evidence type="ECO:0000313" key="4">
    <source>
        <dbReference type="Proteomes" id="UP000314294"/>
    </source>
</evidence>
<feature type="coiled-coil region" evidence="1">
    <location>
        <begin position="426"/>
        <end position="453"/>
    </location>
</feature>